<comment type="subcellular location">
    <subcellularLocation>
        <location evidence="3 19">Cytoplasm</location>
    </subcellularLocation>
</comment>
<comment type="similarity">
    <text evidence="19">Belongs to the MurB family.</text>
</comment>
<evidence type="ECO:0000256" key="14">
    <source>
        <dbReference type="ARBA" id="ARBA00023002"/>
    </source>
</evidence>
<evidence type="ECO:0000256" key="3">
    <source>
        <dbReference type="ARBA" id="ARBA00004496"/>
    </source>
</evidence>
<dbReference type="InterPro" id="IPR016169">
    <property type="entry name" value="FAD-bd_PCMH_sub2"/>
</dbReference>
<evidence type="ECO:0000256" key="4">
    <source>
        <dbReference type="ARBA" id="ARBA00004752"/>
    </source>
</evidence>
<evidence type="ECO:0000256" key="2">
    <source>
        <dbReference type="ARBA" id="ARBA00003921"/>
    </source>
</evidence>
<dbReference type="PANTHER" id="PTHR21071:SF4">
    <property type="entry name" value="UDP-N-ACETYLENOLPYRUVOYLGLUCOSAMINE REDUCTASE"/>
    <property type="match status" value="1"/>
</dbReference>
<keyword evidence="11 19" id="KW-0521">NADP</keyword>
<evidence type="ECO:0000256" key="7">
    <source>
        <dbReference type="ARBA" id="ARBA00022490"/>
    </source>
</evidence>
<evidence type="ECO:0000256" key="13">
    <source>
        <dbReference type="ARBA" id="ARBA00022984"/>
    </source>
</evidence>
<dbReference type="GO" id="GO:0008762">
    <property type="term" value="F:UDP-N-acetylmuramate dehydrogenase activity"/>
    <property type="evidence" value="ECO:0007669"/>
    <property type="project" value="UniProtKB-UniRule"/>
</dbReference>
<dbReference type="Gene3D" id="3.90.78.10">
    <property type="entry name" value="UDP-N-acetylenolpyruvoylglucosamine reductase, C-terminal domain"/>
    <property type="match status" value="1"/>
</dbReference>
<dbReference type="NCBIfam" id="TIGR00179">
    <property type="entry name" value="murB"/>
    <property type="match status" value="1"/>
</dbReference>
<feature type="active site" evidence="19">
    <location>
        <position position="162"/>
    </location>
</feature>
<keyword evidence="7 19" id="KW-0963">Cytoplasm</keyword>
<evidence type="ECO:0000256" key="12">
    <source>
        <dbReference type="ARBA" id="ARBA00022960"/>
    </source>
</evidence>
<keyword evidence="15 19" id="KW-0131">Cell cycle</keyword>
<evidence type="ECO:0000256" key="8">
    <source>
        <dbReference type="ARBA" id="ARBA00022618"/>
    </source>
</evidence>
<dbReference type="InterPro" id="IPR016167">
    <property type="entry name" value="FAD-bd_PCMH_sub1"/>
</dbReference>
<evidence type="ECO:0000256" key="9">
    <source>
        <dbReference type="ARBA" id="ARBA00022630"/>
    </source>
</evidence>
<evidence type="ECO:0000313" key="22">
    <source>
        <dbReference type="Proteomes" id="UP000182427"/>
    </source>
</evidence>
<evidence type="ECO:0000256" key="19">
    <source>
        <dbReference type="HAMAP-Rule" id="MF_00037"/>
    </source>
</evidence>
<dbReference type="SUPFAM" id="SSF56176">
    <property type="entry name" value="FAD-binding/transporter-associated domain-like"/>
    <property type="match status" value="1"/>
</dbReference>
<dbReference type="InterPro" id="IPR036635">
    <property type="entry name" value="MurB_C_sf"/>
</dbReference>
<keyword evidence="13 19" id="KW-0573">Peptidoglycan synthesis</keyword>
<dbReference type="EC" id="1.3.1.98" evidence="5 19"/>
<evidence type="ECO:0000259" key="20">
    <source>
        <dbReference type="PROSITE" id="PS51387"/>
    </source>
</evidence>
<dbReference type="HAMAP" id="MF_00037">
    <property type="entry name" value="MurB"/>
    <property type="match status" value="1"/>
</dbReference>
<comment type="catalytic activity">
    <reaction evidence="18 19">
        <text>UDP-N-acetyl-alpha-D-muramate + NADP(+) = UDP-N-acetyl-3-O-(1-carboxyvinyl)-alpha-D-glucosamine + NADPH + H(+)</text>
        <dbReference type="Rhea" id="RHEA:12248"/>
        <dbReference type="ChEBI" id="CHEBI:15378"/>
        <dbReference type="ChEBI" id="CHEBI:57783"/>
        <dbReference type="ChEBI" id="CHEBI:58349"/>
        <dbReference type="ChEBI" id="CHEBI:68483"/>
        <dbReference type="ChEBI" id="CHEBI:70757"/>
        <dbReference type="EC" id="1.3.1.98"/>
    </reaction>
</comment>
<gene>
    <name evidence="19" type="primary">murB</name>
    <name evidence="21" type="ORF">SAMN05444167_2319</name>
</gene>
<proteinExistence type="inferred from homology"/>
<dbReference type="InterPro" id="IPR036318">
    <property type="entry name" value="FAD-bd_PCMH-like_sf"/>
</dbReference>
<dbReference type="PROSITE" id="PS51387">
    <property type="entry name" value="FAD_PCMH"/>
    <property type="match status" value="1"/>
</dbReference>
<reference evidence="21 22" key="1">
    <citation type="submission" date="2016-10" db="EMBL/GenBank/DDBJ databases">
        <authorList>
            <person name="de Groot N.N."/>
        </authorList>
    </citation>
    <scope>NUCLEOTIDE SEQUENCE [LARGE SCALE GENOMIC DNA]</scope>
    <source>
        <strain evidence="21 22">GAS232</strain>
    </source>
</reference>
<dbReference type="Proteomes" id="UP000182427">
    <property type="component" value="Chromosome I"/>
</dbReference>
<keyword evidence="10 19" id="KW-0274">FAD</keyword>
<dbReference type="Pfam" id="PF02873">
    <property type="entry name" value="MurB_C"/>
    <property type="match status" value="1"/>
</dbReference>
<evidence type="ECO:0000256" key="10">
    <source>
        <dbReference type="ARBA" id="ARBA00022827"/>
    </source>
</evidence>
<dbReference type="PANTHER" id="PTHR21071">
    <property type="entry name" value="UDP-N-ACETYLENOLPYRUVOYLGLUCOSAMINE REDUCTASE"/>
    <property type="match status" value="1"/>
</dbReference>
<keyword evidence="9 19" id="KW-0285">Flavoprotein</keyword>
<evidence type="ECO:0000256" key="15">
    <source>
        <dbReference type="ARBA" id="ARBA00023306"/>
    </source>
</evidence>
<protein>
    <recommendedName>
        <fullName evidence="6 19">UDP-N-acetylenolpyruvoylglucosamine reductase</fullName>
        <ecNumber evidence="5 19">1.3.1.98</ecNumber>
    </recommendedName>
    <alternativeName>
        <fullName evidence="17 19">UDP-N-acetylmuramate dehydrogenase</fullName>
    </alternativeName>
</protein>
<dbReference type="InterPro" id="IPR011601">
    <property type="entry name" value="MurB_C"/>
</dbReference>
<keyword evidence="14 19" id="KW-0560">Oxidoreductase</keyword>
<dbReference type="AlphaFoldDB" id="A0A1G7KV70"/>
<comment type="cofactor">
    <cofactor evidence="1 19">
        <name>FAD</name>
        <dbReference type="ChEBI" id="CHEBI:57692"/>
    </cofactor>
</comment>
<dbReference type="Gene3D" id="3.30.43.10">
    <property type="entry name" value="Uridine Diphospho-n-acetylenolpyruvylglucosamine Reductase, domain 2"/>
    <property type="match status" value="1"/>
</dbReference>
<evidence type="ECO:0000313" key="21">
    <source>
        <dbReference type="EMBL" id="SDF40986.1"/>
    </source>
</evidence>
<evidence type="ECO:0000256" key="17">
    <source>
        <dbReference type="ARBA" id="ARBA00031026"/>
    </source>
</evidence>
<comment type="pathway">
    <text evidence="4 19">Cell wall biogenesis; peptidoglycan biosynthesis.</text>
</comment>
<dbReference type="GO" id="GO:0051301">
    <property type="term" value="P:cell division"/>
    <property type="evidence" value="ECO:0007669"/>
    <property type="project" value="UniProtKB-KW"/>
</dbReference>
<dbReference type="SUPFAM" id="SSF56194">
    <property type="entry name" value="Uridine diphospho-N-Acetylenolpyruvylglucosamine reductase, MurB, C-terminal domain"/>
    <property type="match status" value="1"/>
</dbReference>
<dbReference type="Pfam" id="PF01565">
    <property type="entry name" value="FAD_binding_4"/>
    <property type="match status" value="1"/>
</dbReference>
<feature type="domain" description="FAD-binding PCMH-type" evidence="20">
    <location>
        <begin position="19"/>
        <end position="186"/>
    </location>
</feature>
<keyword evidence="12 19" id="KW-0133">Cell shape</keyword>
<name>A0A1G7KV70_9BACT</name>
<dbReference type="UniPathway" id="UPA00219"/>
<keyword evidence="22" id="KW-1185">Reference proteome</keyword>
<dbReference type="InterPro" id="IPR006094">
    <property type="entry name" value="Oxid_FAD_bind_N"/>
</dbReference>
<keyword evidence="8 19" id="KW-0132">Cell division</keyword>
<keyword evidence="16 19" id="KW-0961">Cell wall biogenesis/degradation</keyword>
<evidence type="ECO:0000256" key="16">
    <source>
        <dbReference type="ARBA" id="ARBA00023316"/>
    </source>
</evidence>
<organism evidence="21 22">
    <name type="scientific">Terriglobus roseus</name>
    <dbReference type="NCBI Taxonomy" id="392734"/>
    <lineage>
        <taxon>Bacteria</taxon>
        <taxon>Pseudomonadati</taxon>
        <taxon>Acidobacteriota</taxon>
        <taxon>Terriglobia</taxon>
        <taxon>Terriglobales</taxon>
        <taxon>Acidobacteriaceae</taxon>
        <taxon>Terriglobus</taxon>
    </lineage>
</organism>
<dbReference type="GO" id="GO:0071555">
    <property type="term" value="P:cell wall organization"/>
    <property type="evidence" value="ECO:0007669"/>
    <property type="project" value="UniProtKB-KW"/>
</dbReference>
<evidence type="ECO:0000256" key="6">
    <source>
        <dbReference type="ARBA" id="ARBA00015188"/>
    </source>
</evidence>
<dbReference type="GO" id="GO:0071949">
    <property type="term" value="F:FAD binding"/>
    <property type="evidence" value="ECO:0007669"/>
    <property type="project" value="InterPro"/>
</dbReference>
<dbReference type="InterPro" id="IPR016166">
    <property type="entry name" value="FAD-bd_PCMH"/>
</dbReference>
<evidence type="ECO:0000256" key="1">
    <source>
        <dbReference type="ARBA" id="ARBA00001974"/>
    </source>
</evidence>
<comment type="function">
    <text evidence="2 19">Cell wall formation.</text>
</comment>
<dbReference type="EMBL" id="LT629690">
    <property type="protein sequence ID" value="SDF40986.1"/>
    <property type="molecule type" value="Genomic_DNA"/>
</dbReference>
<feature type="active site" evidence="19">
    <location>
        <position position="339"/>
    </location>
</feature>
<dbReference type="GO" id="GO:0009252">
    <property type="term" value="P:peptidoglycan biosynthetic process"/>
    <property type="evidence" value="ECO:0007669"/>
    <property type="project" value="UniProtKB-UniRule"/>
</dbReference>
<evidence type="ECO:0000256" key="11">
    <source>
        <dbReference type="ARBA" id="ARBA00022857"/>
    </source>
</evidence>
<dbReference type="InterPro" id="IPR003170">
    <property type="entry name" value="MurB"/>
</dbReference>
<evidence type="ECO:0000256" key="5">
    <source>
        <dbReference type="ARBA" id="ARBA00012518"/>
    </source>
</evidence>
<dbReference type="NCBIfam" id="NF010478">
    <property type="entry name" value="PRK13903.1"/>
    <property type="match status" value="1"/>
</dbReference>
<dbReference type="Gene3D" id="3.30.465.10">
    <property type="match status" value="1"/>
</dbReference>
<sequence length="344" mass="36936">MQIDIQKEIPLAPLTTLGVGGPAARFYRCQNEWEVLILSEFARKEALPLFVLGGGSNLLVSDEGFPGLVLQMAITGVEREGDVLRVGAGVVWDDFVQQTVDAGLQGIECLAGIPGTVGGTPVQNVGAYGQEVSETIVSVRCFDTVTGQYVDLSNEACGFAYRTSRFNTTDRGRYIVTRVDFRLRAGGAPCLKYADLRKHFEGKPQPSLAEVAEAVRVIRRGKGMVVDAGDPNSRSAGSFFRNPIVPKEILLKVSEAAGIGVDAVPHWPAGEGMIKLPAAWLLEQAGFVRGYAMGRAGISSRHTLAVINRGEATAADIIALREQIIATVRLKFGIELEQEPVNVA</sequence>
<accession>A0A1G7KV70</accession>
<dbReference type="GO" id="GO:0008360">
    <property type="term" value="P:regulation of cell shape"/>
    <property type="evidence" value="ECO:0007669"/>
    <property type="project" value="UniProtKB-KW"/>
</dbReference>
<evidence type="ECO:0000256" key="18">
    <source>
        <dbReference type="ARBA" id="ARBA00048914"/>
    </source>
</evidence>
<feature type="active site" description="Proton donor" evidence="19">
    <location>
        <position position="238"/>
    </location>
</feature>
<dbReference type="GO" id="GO:0005829">
    <property type="term" value="C:cytosol"/>
    <property type="evidence" value="ECO:0007669"/>
    <property type="project" value="TreeGrafter"/>
</dbReference>